<dbReference type="GO" id="GO:0016020">
    <property type="term" value="C:membrane"/>
    <property type="evidence" value="ECO:0007669"/>
    <property type="project" value="TreeGrafter"/>
</dbReference>
<dbReference type="EMBL" id="BFAV01000155">
    <property type="protein sequence ID" value="GBF34953.1"/>
    <property type="molecule type" value="Genomic_DNA"/>
</dbReference>
<organism evidence="2 3">
    <name type="scientific">Desulfocucumis palustris</name>
    <dbReference type="NCBI Taxonomy" id="1898651"/>
    <lineage>
        <taxon>Bacteria</taxon>
        <taxon>Bacillati</taxon>
        <taxon>Bacillota</taxon>
        <taxon>Clostridia</taxon>
        <taxon>Eubacteriales</taxon>
        <taxon>Desulfocucumaceae</taxon>
        <taxon>Desulfocucumis</taxon>
    </lineage>
</organism>
<comment type="caution">
    <text evidence="2">The sequence shown here is derived from an EMBL/GenBank/DDBJ whole genome shotgun (WGS) entry which is preliminary data.</text>
</comment>
<evidence type="ECO:0000313" key="2">
    <source>
        <dbReference type="EMBL" id="GBF34953.1"/>
    </source>
</evidence>
<dbReference type="PANTHER" id="PTHR43798:SF33">
    <property type="entry name" value="HYDROLASE, PUTATIVE (AFU_ORTHOLOGUE AFUA_2G14860)-RELATED"/>
    <property type="match status" value="1"/>
</dbReference>
<dbReference type="PANTHER" id="PTHR43798">
    <property type="entry name" value="MONOACYLGLYCEROL LIPASE"/>
    <property type="match status" value="1"/>
</dbReference>
<dbReference type="Pfam" id="PF12697">
    <property type="entry name" value="Abhydrolase_6"/>
    <property type="match status" value="1"/>
</dbReference>
<dbReference type="PRINTS" id="PR00111">
    <property type="entry name" value="ABHYDROLASE"/>
</dbReference>
<dbReference type="Gene3D" id="3.40.50.1820">
    <property type="entry name" value="alpha/beta hydrolase"/>
    <property type="match status" value="1"/>
</dbReference>
<evidence type="ECO:0000259" key="1">
    <source>
        <dbReference type="Pfam" id="PF12697"/>
    </source>
</evidence>
<dbReference type="Proteomes" id="UP000239549">
    <property type="component" value="Unassembled WGS sequence"/>
</dbReference>
<dbReference type="RefSeq" id="WP_104373104.1">
    <property type="nucleotide sequence ID" value="NZ_BFAV01000155.1"/>
</dbReference>
<dbReference type="AlphaFoldDB" id="A0A2L2XGV9"/>
<dbReference type="InterPro" id="IPR050266">
    <property type="entry name" value="AB_hydrolase_sf"/>
</dbReference>
<proteinExistence type="predicted"/>
<accession>A0A2L2XGV9</accession>
<dbReference type="GO" id="GO:0016787">
    <property type="term" value="F:hydrolase activity"/>
    <property type="evidence" value="ECO:0007669"/>
    <property type="project" value="UniProtKB-KW"/>
</dbReference>
<protein>
    <submittedName>
        <fullName evidence="2">Alpha/beta hydrolase fold</fullName>
    </submittedName>
</protein>
<reference evidence="3" key="1">
    <citation type="submission" date="2018-02" db="EMBL/GenBank/DDBJ databases">
        <title>Genome sequence of Desulfocucumis palustris strain NAW-5.</title>
        <authorList>
            <person name="Watanabe M."/>
            <person name="Kojima H."/>
            <person name="Fukui M."/>
        </authorList>
    </citation>
    <scope>NUCLEOTIDE SEQUENCE [LARGE SCALE GENOMIC DNA]</scope>
    <source>
        <strain evidence="3">NAW-5</strain>
    </source>
</reference>
<evidence type="ECO:0000313" key="3">
    <source>
        <dbReference type="Proteomes" id="UP000239549"/>
    </source>
</evidence>
<dbReference type="InterPro" id="IPR000073">
    <property type="entry name" value="AB_hydrolase_1"/>
</dbReference>
<gene>
    <name evidence="2" type="ORF">DCCM_4073</name>
</gene>
<dbReference type="OrthoDB" id="9775557at2"/>
<dbReference type="SUPFAM" id="SSF53474">
    <property type="entry name" value="alpha/beta-Hydrolases"/>
    <property type="match status" value="1"/>
</dbReference>
<sequence length="253" mass="27331">MPYVTMRGEKYHYGAGLPSPGNPKQAIIFVHGAGGSHRHWSEQVAELGKKYLVIAPDLPGHGLSGGAPLDSISAYSAFIRELAEILLGIPFYLAGHSMGGAVALDYVLNNPGRLAGLILIGTGSRLRVKQELLETFKNGNIPEGMENFLYSKDTPGNMLDAAARELKSVAPEVFYKDFLACDNFNVDTLLDDINVPTLVVSSAQDVMTPVKYGRRLADGIRKAEFKIIDGAGHMMMLEQPAGLNKAIAEFINT</sequence>
<keyword evidence="2" id="KW-0378">Hydrolase</keyword>
<feature type="domain" description="AB hydrolase-1" evidence="1">
    <location>
        <begin position="27"/>
        <end position="245"/>
    </location>
</feature>
<keyword evidence="3" id="KW-1185">Reference proteome</keyword>
<name>A0A2L2XGV9_9FIRM</name>
<dbReference type="InterPro" id="IPR029058">
    <property type="entry name" value="AB_hydrolase_fold"/>
</dbReference>